<comment type="caution">
    <text evidence="2">The sequence shown here is derived from an EMBL/GenBank/DDBJ whole genome shotgun (WGS) entry which is preliminary data.</text>
</comment>
<proteinExistence type="predicted"/>
<protein>
    <recommendedName>
        <fullName evidence="4">Aminotransferase-like plant mobile domain-containing protein</fullName>
    </recommendedName>
</protein>
<evidence type="ECO:0008006" key="4">
    <source>
        <dbReference type="Google" id="ProtNLM"/>
    </source>
</evidence>
<evidence type="ECO:0000256" key="1">
    <source>
        <dbReference type="SAM" id="MobiDB-lite"/>
    </source>
</evidence>
<evidence type="ECO:0000313" key="3">
    <source>
        <dbReference type="Proteomes" id="UP000289738"/>
    </source>
</evidence>
<feature type="compositionally biased region" description="Pro residues" evidence="1">
    <location>
        <begin position="153"/>
        <end position="163"/>
    </location>
</feature>
<reference evidence="2 3" key="1">
    <citation type="submission" date="2019-01" db="EMBL/GenBank/DDBJ databases">
        <title>Sequencing of cultivated peanut Arachis hypogaea provides insights into genome evolution and oil improvement.</title>
        <authorList>
            <person name="Chen X."/>
        </authorList>
    </citation>
    <scope>NUCLEOTIDE SEQUENCE [LARGE SCALE GENOMIC DNA]</scope>
    <source>
        <strain evidence="3">cv. Fuhuasheng</strain>
        <tissue evidence="2">Leaves</tissue>
    </source>
</reference>
<feature type="region of interest" description="Disordered" evidence="1">
    <location>
        <begin position="135"/>
        <end position="170"/>
    </location>
</feature>
<accession>A0A445E0Z5</accession>
<organism evidence="2 3">
    <name type="scientific">Arachis hypogaea</name>
    <name type="common">Peanut</name>
    <dbReference type="NCBI Taxonomy" id="3818"/>
    <lineage>
        <taxon>Eukaryota</taxon>
        <taxon>Viridiplantae</taxon>
        <taxon>Streptophyta</taxon>
        <taxon>Embryophyta</taxon>
        <taxon>Tracheophyta</taxon>
        <taxon>Spermatophyta</taxon>
        <taxon>Magnoliopsida</taxon>
        <taxon>eudicotyledons</taxon>
        <taxon>Gunneridae</taxon>
        <taxon>Pentapetalae</taxon>
        <taxon>rosids</taxon>
        <taxon>fabids</taxon>
        <taxon>Fabales</taxon>
        <taxon>Fabaceae</taxon>
        <taxon>Papilionoideae</taxon>
        <taxon>50 kb inversion clade</taxon>
        <taxon>dalbergioids sensu lato</taxon>
        <taxon>Dalbergieae</taxon>
        <taxon>Pterocarpus clade</taxon>
        <taxon>Arachis</taxon>
    </lineage>
</organism>
<name>A0A445E0Z5_ARAHY</name>
<feature type="compositionally biased region" description="Acidic residues" evidence="1">
    <location>
        <begin position="135"/>
        <end position="147"/>
    </location>
</feature>
<dbReference type="AlphaFoldDB" id="A0A445E0Z5"/>
<evidence type="ECO:0000313" key="2">
    <source>
        <dbReference type="EMBL" id="RYR69128.1"/>
    </source>
</evidence>
<dbReference type="Proteomes" id="UP000289738">
    <property type="component" value="Chromosome A03"/>
</dbReference>
<dbReference type="EMBL" id="SDMP01000003">
    <property type="protein sequence ID" value="RYR69128.1"/>
    <property type="molecule type" value="Genomic_DNA"/>
</dbReference>
<gene>
    <name evidence="2" type="ORF">Ahy_A03g015661</name>
</gene>
<sequence>MPYLAPIPRKPRSFPLANRWRNWERGDRRYRYLTLAHFRKAFDDLQEGQFVWVVYAVDHVDSDIISPDIYMHSVCWSATVPLVSFECIEWHATDRYNHVLTELSMPSQHPLDTYKYWYWAKFGDRLNLSNLVVQENDEDNQDMDVDNQEQKPQSPPPPNPLPQEQPMSSS</sequence>
<keyword evidence="3" id="KW-1185">Reference proteome</keyword>